<evidence type="ECO:0000313" key="1">
    <source>
        <dbReference type="EMBL" id="AMM39996.1"/>
    </source>
</evidence>
<sequence>MMFIADLHIHSKYSRATSKDMEVTTLYKWAKWKGIKVLGTGDFTHPHYLAELKKDLEPLGNGLFKLKNKGDEVCFMLTSEVSNIFSAQGKGRRIHTLILAPSFEVVDKINKQFSRRGDLLADGRPTFGFNLKELVKMVLDVSSDCLLVPAHAWTPWYGLLGANGGFDSIEEAFENETKNIYAIETGLSSDIAMNWRLSALDKISLISNSDAHSPHKIGREANVFTCECDYYEIIDTIKKKDRDRFLCTIEFYPQEGKYHYDGHRKCNVSFSPQQTKKHNYLCPVCKQRLTVGVMHRVETLADRPQGFRPPNAIPEIHLIPLEEIIAEAVNRQVGTKTVREEYERLVNHAPEFEILLKLPLDELAHFVPPKILEGIIRVREGNVLITPGFDGVYGEIKIFPESKKTKKEPIKQAGLF</sequence>
<proteinExistence type="predicted"/>
<evidence type="ECO:0000313" key="2">
    <source>
        <dbReference type="Proteomes" id="UP000070560"/>
    </source>
</evidence>
<protein>
    <submittedName>
        <fullName evidence="1">ATPase AAA</fullName>
    </submittedName>
</protein>
<gene>
    <name evidence="1" type="ORF">HS1_000190</name>
</gene>
<dbReference type="OrthoDB" id="9810135at2"/>
<dbReference type="SUPFAM" id="SSF89550">
    <property type="entry name" value="PHP domain-like"/>
    <property type="match status" value="1"/>
</dbReference>
<dbReference type="InterPro" id="IPR016195">
    <property type="entry name" value="Pol/histidinol_Pase-like"/>
</dbReference>
<name>A0A7U4QIJ5_DESA2</name>
<accession>A0A7U4QIJ5</accession>
<organism evidence="1 2">
    <name type="scientific">Desulfofervidus auxilii</name>
    <dbReference type="NCBI Taxonomy" id="1621989"/>
    <lineage>
        <taxon>Bacteria</taxon>
        <taxon>Pseudomonadati</taxon>
        <taxon>Thermodesulfobacteriota</taxon>
        <taxon>Candidatus Desulfofervidia</taxon>
        <taxon>Candidatus Desulfofervidales</taxon>
        <taxon>Candidatus Desulfofervidaceae</taxon>
        <taxon>Candidatus Desulfofervidus</taxon>
    </lineage>
</organism>
<keyword evidence="2" id="KW-1185">Reference proteome</keyword>
<dbReference type="PANTHER" id="PTHR40084:SF1">
    <property type="entry name" value="PHOSPHOTRANSFERASE"/>
    <property type="match status" value="1"/>
</dbReference>
<dbReference type="CDD" id="cd19067">
    <property type="entry name" value="PfuEndoQ-like"/>
    <property type="match status" value="1"/>
</dbReference>
<dbReference type="EMBL" id="CP013015">
    <property type="protein sequence ID" value="AMM39996.1"/>
    <property type="molecule type" value="Genomic_DNA"/>
</dbReference>
<dbReference type="Gene3D" id="3.20.20.140">
    <property type="entry name" value="Metal-dependent hydrolases"/>
    <property type="match status" value="1"/>
</dbReference>
<dbReference type="Proteomes" id="UP000070560">
    <property type="component" value="Chromosome"/>
</dbReference>
<dbReference type="KEGG" id="daw:HS1_000190"/>
<dbReference type="RefSeq" id="WP_066060304.1">
    <property type="nucleotide sequence ID" value="NZ_CP013015.1"/>
</dbReference>
<reference evidence="1 2" key="1">
    <citation type="submission" date="2015-10" db="EMBL/GenBank/DDBJ databases">
        <title>Candidatus Desulfofervidus auxilii, a hydrogenotrophic sulfate-reducing bacterium involved in the thermophilic anaerobic oxidation of methane.</title>
        <authorList>
            <person name="Krukenberg V."/>
            <person name="Richter M."/>
            <person name="Wegener G."/>
        </authorList>
    </citation>
    <scope>NUCLEOTIDE SEQUENCE [LARGE SCALE GENOMIC DNA]</scope>
    <source>
        <strain evidence="1 2">HS1</strain>
    </source>
</reference>
<dbReference type="AlphaFoldDB" id="A0A7U4QIJ5"/>
<dbReference type="PANTHER" id="PTHR40084">
    <property type="entry name" value="PHOSPHOHYDROLASE, PHP FAMILY"/>
    <property type="match status" value="1"/>
</dbReference>